<protein>
    <submittedName>
        <fullName evidence="2">Uncharacterized protein</fullName>
    </submittedName>
</protein>
<feature type="compositionally biased region" description="Low complexity" evidence="1">
    <location>
        <begin position="313"/>
        <end position="323"/>
    </location>
</feature>
<name>A0ABN8IIR7_9NEOP</name>
<dbReference type="EMBL" id="OW152838">
    <property type="protein sequence ID" value="CAH2058996.1"/>
    <property type="molecule type" value="Genomic_DNA"/>
</dbReference>
<proteinExistence type="predicted"/>
<feature type="region of interest" description="Disordered" evidence="1">
    <location>
        <begin position="564"/>
        <end position="606"/>
    </location>
</feature>
<feature type="compositionally biased region" description="Low complexity" evidence="1">
    <location>
        <begin position="576"/>
        <end position="590"/>
    </location>
</feature>
<feature type="non-terminal residue" evidence="2">
    <location>
        <position position="1"/>
    </location>
</feature>
<feature type="compositionally biased region" description="Low complexity" evidence="1">
    <location>
        <begin position="202"/>
        <end position="212"/>
    </location>
</feature>
<feature type="compositionally biased region" description="Basic and acidic residues" evidence="1">
    <location>
        <begin position="278"/>
        <end position="303"/>
    </location>
</feature>
<feature type="compositionally biased region" description="Gly residues" evidence="1">
    <location>
        <begin position="502"/>
        <end position="512"/>
    </location>
</feature>
<keyword evidence="3" id="KW-1185">Reference proteome</keyword>
<feature type="compositionally biased region" description="Acidic residues" evidence="1">
    <location>
        <begin position="213"/>
        <end position="246"/>
    </location>
</feature>
<accession>A0ABN8IIR7</accession>
<feature type="compositionally biased region" description="Basic residues" evidence="1">
    <location>
        <begin position="428"/>
        <end position="447"/>
    </location>
</feature>
<gene>
    <name evidence="2" type="ORF">IPOD504_LOCUS10668</name>
</gene>
<evidence type="ECO:0000256" key="1">
    <source>
        <dbReference type="SAM" id="MobiDB-lite"/>
    </source>
</evidence>
<feature type="compositionally biased region" description="Basic and acidic residues" evidence="1">
    <location>
        <begin position="343"/>
        <end position="358"/>
    </location>
</feature>
<organism evidence="2 3">
    <name type="scientific">Iphiclides podalirius</name>
    <name type="common">scarce swallowtail</name>
    <dbReference type="NCBI Taxonomy" id="110791"/>
    <lineage>
        <taxon>Eukaryota</taxon>
        <taxon>Metazoa</taxon>
        <taxon>Ecdysozoa</taxon>
        <taxon>Arthropoda</taxon>
        <taxon>Hexapoda</taxon>
        <taxon>Insecta</taxon>
        <taxon>Pterygota</taxon>
        <taxon>Neoptera</taxon>
        <taxon>Endopterygota</taxon>
        <taxon>Lepidoptera</taxon>
        <taxon>Glossata</taxon>
        <taxon>Ditrysia</taxon>
        <taxon>Papilionoidea</taxon>
        <taxon>Papilionidae</taxon>
        <taxon>Papilioninae</taxon>
        <taxon>Iphiclides</taxon>
    </lineage>
</organism>
<feature type="compositionally biased region" description="Low complexity" evidence="1">
    <location>
        <begin position="478"/>
        <end position="489"/>
    </location>
</feature>
<sequence length="606" mass="64948">MSHMVTRKGPVGDDKDKRQTDSPVKEMKKKIAANAEKEKLAAEKHDKATDKSEKAVEKSGDKKDKSAEKHAEKGTEKKDKSAEKQGEKPLEKKDKNAEKNAEKNVEKPVEKKDKSVDKSLEKSTEKKDKSVDKSLEKSTEKKDKSVDKSLEKPTDKKDKPSEKVSDKKEKADKKEVPDKTKEDVKAAEKSGKADKPEKAKLNGAAANGAASSSDDDELVIVEQPEDNDEMFPELAYDDNSDADGSEGGDAAARSLTRRSQVKATRTPETPRPVSAAPHQRDTDHQSKEPKLLRLKEESDRWLRSSDSPKPPSEGEAPAAAPEAPGGGAPERQHALRAPELLVEVERLEEGEARRDTRFSRSRVKVSPYRRSARLQDNASHTSLLANYTGNNTTMEMDITESSMASEGGGSPPPSPSPDDSYLSALRAIRGRRSYKPAHAHAQPHARAHAAYVQAQAHAHAHAQAASAAASLSAATATAGREGAARPTGTVVGRKRRPDAEGGAEGGAVGAEGAGAEAPKRARLLERLARPFRAHSTPLPARRAAEIVGINTDLPLSAPVAAADSFDPETIKPTPTPTAGATPTPTLGAAPTPTPTADRDSKRCVVM</sequence>
<feature type="region of interest" description="Disordered" evidence="1">
    <location>
        <begin position="1"/>
        <end position="456"/>
    </location>
</feature>
<feature type="compositionally biased region" description="Basic and acidic residues" evidence="1">
    <location>
        <begin position="10"/>
        <end position="26"/>
    </location>
</feature>
<feature type="compositionally biased region" description="Basic and acidic residues" evidence="1">
    <location>
        <begin position="596"/>
        <end position="606"/>
    </location>
</feature>
<feature type="compositionally biased region" description="Polar residues" evidence="1">
    <location>
        <begin position="374"/>
        <end position="404"/>
    </location>
</feature>
<reference evidence="2" key="1">
    <citation type="submission" date="2022-03" db="EMBL/GenBank/DDBJ databases">
        <authorList>
            <person name="Martin H S."/>
        </authorList>
    </citation>
    <scope>NUCLEOTIDE SEQUENCE</scope>
</reference>
<feature type="compositionally biased region" description="Basic and acidic residues" evidence="1">
    <location>
        <begin position="35"/>
        <end position="200"/>
    </location>
</feature>
<feature type="region of interest" description="Disordered" evidence="1">
    <location>
        <begin position="478"/>
        <end position="517"/>
    </location>
</feature>
<evidence type="ECO:0000313" key="2">
    <source>
        <dbReference type="EMBL" id="CAH2058996.1"/>
    </source>
</evidence>
<evidence type="ECO:0000313" key="3">
    <source>
        <dbReference type="Proteomes" id="UP000837857"/>
    </source>
</evidence>
<dbReference type="Proteomes" id="UP000837857">
    <property type="component" value="Chromosome 26"/>
</dbReference>